<evidence type="ECO:0000256" key="4">
    <source>
        <dbReference type="ARBA" id="ARBA00022884"/>
    </source>
</evidence>
<dbReference type="GO" id="GO:0008173">
    <property type="term" value="F:RNA methyltransferase activity"/>
    <property type="evidence" value="ECO:0007669"/>
    <property type="project" value="InterPro"/>
</dbReference>
<dbReference type="Gene3D" id="3.40.50.150">
    <property type="entry name" value="Vaccinia Virus protein VP39"/>
    <property type="match status" value="1"/>
</dbReference>
<dbReference type="PRINTS" id="PR02008">
    <property type="entry name" value="RCMTFAMILY"/>
</dbReference>
<feature type="binding site" evidence="5">
    <location>
        <position position="268"/>
    </location>
    <ligand>
        <name>S-adenosyl-L-methionine</name>
        <dbReference type="ChEBI" id="CHEBI:59789"/>
    </ligand>
</feature>
<dbReference type="GO" id="GO:0003723">
    <property type="term" value="F:RNA binding"/>
    <property type="evidence" value="ECO:0007669"/>
    <property type="project" value="UniProtKB-UniRule"/>
</dbReference>
<dbReference type="PANTHER" id="PTHR22807:SF4">
    <property type="entry name" value="28S RRNA (CYTOSINE-C(5))-METHYLTRANSFERASE"/>
    <property type="match status" value="1"/>
</dbReference>
<evidence type="ECO:0000259" key="6">
    <source>
        <dbReference type="PROSITE" id="PS51686"/>
    </source>
</evidence>
<evidence type="ECO:0000256" key="1">
    <source>
        <dbReference type="ARBA" id="ARBA00022603"/>
    </source>
</evidence>
<protein>
    <submittedName>
        <fullName evidence="7">Putative 28S rRNA (Cytosine-C(5))-methyltransferase</fullName>
    </submittedName>
</protein>
<evidence type="ECO:0000313" key="8">
    <source>
        <dbReference type="Proteomes" id="UP000530660"/>
    </source>
</evidence>
<dbReference type="InterPro" id="IPR029063">
    <property type="entry name" value="SAM-dependent_MTases_sf"/>
</dbReference>
<evidence type="ECO:0000256" key="5">
    <source>
        <dbReference type="PROSITE-ProRule" id="PRU01023"/>
    </source>
</evidence>
<keyword evidence="1 5" id="KW-0489">Methyltransferase</keyword>
<dbReference type="PROSITE" id="PS51686">
    <property type="entry name" value="SAM_MT_RSMB_NOP"/>
    <property type="match status" value="1"/>
</dbReference>
<accession>A0A7J7IP18</accession>
<reference evidence="7 8" key="1">
    <citation type="journal article" date="2020" name="J. Phycol.">
        <title>Comparative genome analysis reveals Cyanidiococcus gen. nov., a new extremophilic red algal genus sister to Cyanidioschyzon (Cyanidioschyzonaceae, Rhodophyta).</title>
        <authorList>
            <person name="Liu S.-L."/>
            <person name="Chiang Y.-R."/>
            <person name="Yoon H.S."/>
            <person name="Fu H.-Y."/>
        </authorList>
    </citation>
    <scope>NUCLEOTIDE SEQUENCE [LARGE SCALE GENOMIC DNA]</scope>
    <source>
        <strain evidence="7 8">THAL066</strain>
    </source>
</reference>
<sequence length="506" mass="56477">MHVVYRQVARILAEAETSSGLCADTAVPGQGPTGAALATYRCSAELEQLLQDALRHQLEPERLWWRTWLGRARNRWLARVALYELRLGRGRLLPARGLTARKMKTLFTGPGNASTLRTPSQRPTGSMRAPSAFRFFWLLKRTSVELDEAALERAFPNSIEPDLDFPNFIWRFSGQLTPFLSHEWVQQMRLIVQDKGSCMAALAVRPEPSWQVIDACAAPGNKSMFLANMLNGEGRVYAFERDSRRHRTMVKRIQQARLEGVIVACCRDFARVVASEDANLVNVQAILLDPSCSGSGMANQRPLGERYDAARVGRLAEVQRRLLRHALLAFPQAKRVVYSTCSVLWEENEQVVQDWELETLFPFWPDRGLAECRAAVRVPAQVSNEANRGCADSQPVAEESTFGAFTLRERFYARSAYFIAAFQRHSLPGLIPVNQVSQDILIVQDNSLRPISDLEACGCSVDTPQAARAAMFASSDAAPVQYCDLGNSLSPFHASDLDGQADHQIQ</sequence>
<feature type="domain" description="SAM-dependent MTase RsmB/NOP-type" evidence="6">
    <location>
        <begin position="127"/>
        <end position="425"/>
    </location>
</feature>
<dbReference type="InterPro" id="IPR049560">
    <property type="entry name" value="MeTrfase_RsmB-F_NOP2_cat"/>
</dbReference>
<dbReference type="Proteomes" id="UP000530660">
    <property type="component" value="Unassembled WGS sequence"/>
</dbReference>
<dbReference type="GO" id="GO:0005730">
    <property type="term" value="C:nucleolus"/>
    <property type="evidence" value="ECO:0007669"/>
    <property type="project" value="TreeGrafter"/>
</dbReference>
<dbReference type="EMBL" id="VWRR01000002">
    <property type="protein sequence ID" value="KAF6004866.1"/>
    <property type="molecule type" value="Genomic_DNA"/>
</dbReference>
<keyword evidence="2 5" id="KW-0808">Transferase</keyword>
<dbReference type="SUPFAM" id="SSF53335">
    <property type="entry name" value="S-adenosyl-L-methionine-dependent methyltransferases"/>
    <property type="match status" value="1"/>
</dbReference>
<keyword evidence="3 5" id="KW-0949">S-adenosyl-L-methionine</keyword>
<evidence type="ECO:0000256" key="3">
    <source>
        <dbReference type="ARBA" id="ARBA00022691"/>
    </source>
</evidence>
<organism evidence="7 8">
    <name type="scientific">Cyanidiococcus yangmingshanensis</name>
    <dbReference type="NCBI Taxonomy" id="2690220"/>
    <lineage>
        <taxon>Eukaryota</taxon>
        <taxon>Rhodophyta</taxon>
        <taxon>Bangiophyceae</taxon>
        <taxon>Cyanidiales</taxon>
        <taxon>Cyanidiaceae</taxon>
        <taxon>Cyanidiococcus</taxon>
    </lineage>
</organism>
<dbReference type="Pfam" id="PF01189">
    <property type="entry name" value="Methyltr_RsmB-F"/>
    <property type="match status" value="1"/>
</dbReference>
<dbReference type="AlphaFoldDB" id="A0A7J7IP18"/>
<evidence type="ECO:0000313" key="7">
    <source>
        <dbReference type="EMBL" id="KAF6004866.1"/>
    </source>
</evidence>
<evidence type="ECO:0000256" key="2">
    <source>
        <dbReference type="ARBA" id="ARBA00022679"/>
    </source>
</evidence>
<comment type="similarity">
    <text evidence="5">Belongs to the class I-like SAM-binding methyltransferase superfamily. RsmB/NOP family.</text>
</comment>
<dbReference type="InterPro" id="IPR023267">
    <property type="entry name" value="RCMT"/>
</dbReference>
<feature type="binding site" evidence="5">
    <location>
        <begin position="216"/>
        <end position="222"/>
    </location>
    <ligand>
        <name>S-adenosyl-L-methionine</name>
        <dbReference type="ChEBI" id="CHEBI:59789"/>
    </ligand>
</feature>
<dbReference type="GO" id="GO:0070475">
    <property type="term" value="P:rRNA base methylation"/>
    <property type="evidence" value="ECO:0007669"/>
    <property type="project" value="TreeGrafter"/>
</dbReference>
<proteinExistence type="inferred from homology"/>
<dbReference type="PANTHER" id="PTHR22807">
    <property type="entry name" value="NOP2 YEAST -RELATED NOL1/NOP2/FMU SUN DOMAIN-CONTAINING"/>
    <property type="match status" value="1"/>
</dbReference>
<dbReference type="InterPro" id="IPR001678">
    <property type="entry name" value="MeTrfase_RsmB-F_NOP2_dom"/>
</dbReference>
<keyword evidence="4 5" id="KW-0694">RNA-binding</keyword>
<feature type="binding site" evidence="5">
    <location>
        <position position="289"/>
    </location>
    <ligand>
        <name>S-adenosyl-L-methionine</name>
        <dbReference type="ChEBI" id="CHEBI:59789"/>
    </ligand>
</feature>
<keyword evidence="8" id="KW-1185">Reference proteome</keyword>
<dbReference type="OrthoDB" id="5907at2759"/>
<name>A0A7J7IP18_9RHOD</name>
<gene>
    <name evidence="7" type="primary">NSUN5</name>
    <name evidence="7" type="ORF">F1559_003303</name>
</gene>
<feature type="binding site" evidence="5">
    <location>
        <position position="240"/>
    </location>
    <ligand>
        <name>S-adenosyl-L-methionine</name>
        <dbReference type="ChEBI" id="CHEBI:59789"/>
    </ligand>
</feature>
<comment type="caution">
    <text evidence="7">The sequence shown here is derived from an EMBL/GenBank/DDBJ whole genome shotgun (WGS) entry which is preliminary data.</text>
</comment>
<feature type="active site" description="Nucleophile" evidence="5">
    <location>
        <position position="341"/>
    </location>
</feature>